<sequence length="299" mass="32338">MFYKGLIKLLLFTFFANCIQHTIAQEIRVIDNKGTLKIANNNSVTSSNTSPLLPLENDIWYDTTSNPTLIKIYNDGNWVNLSKTGIEGSIFFAGADGTLTEDNAQLFWNTTNNRLGVGTDDPQTKFHVTGGVRAEGVLNSAGTFGIPAYRFSGDIDTGIFNPSADYMGFSAGGIEAFNISEITNTTTVNIKETLKLDGQILDELGVAGTVGQVLTATATGTKWEVVINDVDDELIFDGNDDGINTNDNFLYVSLIVNGAWKVIRYNKTDVNVEDTATVLTNSGQVAQPTTLAECTALTF</sequence>
<comment type="caution">
    <text evidence="1">The sequence shown here is derived from an EMBL/GenBank/DDBJ whole genome shotgun (WGS) entry which is preliminary data.</text>
</comment>
<name>A0ABT5S829_9FLAO</name>
<dbReference type="Proteomes" id="UP001151478">
    <property type="component" value="Unassembled WGS sequence"/>
</dbReference>
<reference evidence="1" key="1">
    <citation type="submission" date="2023-02" db="EMBL/GenBank/DDBJ databases">
        <title>Polaribacter ponticola sp. nov., isolated from seawater.</title>
        <authorList>
            <person name="Baek J.H."/>
            <person name="Kim J.M."/>
            <person name="Choi D.G."/>
            <person name="Jeon C.O."/>
        </authorList>
    </citation>
    <scope>NUCLEOTIDE SEQUENCE</scope>
    <source>
        <strain evidence="1">MSW5</strain>
    </source>
</reference>
<evidence type="ECO:0008006" key="3">
    <source>
        <dbReference type="Google" id="ProtNLM"/>
    </source>
</evidence>
<accession>A0ABT5S829</accession>
<protein>
    <recommendedName>
        <fullName evidence="3">T9SS C-terminal target domain-containing protein</fullName>
    </recommendedName>
</protein>
<dbReference type="RefSeq" id="WP_265724878.1">
    <property type="nucleotide sequence ID" value="NZ_JAOSLC020000003.1"/>
</dbReference>
<evidence type="ECO:0000313" key="2">
    <source>
        <dbReference type="Proteomes" id="UP001151478"/>
    </source>
</evidence>
<evidence type="ECO:0000313" key="1">
    <source>
        <dbReference type="EMBL" id="MDD7914256.1"/>
    </source>
</evidence>
<keyword evidence="2" id="KW-1185">Reference proteome</keyword>
<gene>
    <name evidence="1" type="ORF">N5A56_007410</name>
</gene>
<organism evidence="1 2">
    <name type="scientific">Polaribacter ponticola</name>
    <dbReference type="NCBI Taxonomy" id="2978475"/>
    <lineage>
        <taxon>Bacteria</taxon>
        <taxon>Pseudomonadati</taxon>
        <taxon>Bacteroidota</taxon>
        <taxon>Flavobacteriia</taxon>
        <taxon>Flavobacteriales</taxon>
        <taxon>Flavobacteriaceae</taxon>
    </lineage>
</organism>
<proteinExistence type="predicted"/>
<dbReference type="EMBL" id="JAOSLC020000003">
    <property type="protein sequence ID" value="MDD7914256.1"/>
    <property type="molecule type" value="Genomic_DNA"/>
</dbReference>